<dbReference type="InterPro" id="IPR005720">
    <property type="entry name" value="Dihydroorotate_DH_cat"/>
</dbReference>
<protein>
    <recommendedName>
        <fullName evidence="7">Dihydroorotate oxidase</fullName>
    </recommendedName>
</protein>
<name>A0A0C9Y8E9_9AGAR</name>
<evidence type="ECO:0000256" key="5">
    <source>
        <dbReference type="ARBA" id="ARBA00022975"/>
    </source>
</evidence>
<dbReference type="PANTHER" id="PTHR48109">
    <property type="entry name" value="DIHYDROOROTATE DEHYDROGENASE (QUINONE), MITOCHONDRIAL-RELATED"/>
    <property type="match status" value="1"/>
</dbReference>
<dbReference type="EMBL" id="KN838571">
    <property type="protein sequence ID" value="KIK04318.1"/>
    <property type="molecule type" value="Genomic_DNA"/>
</dbReference>
<dbReference type="InterPro" id="IPR013785">
    <property type="entry name" value="Aldolase_TIM"/>
</dbReference>
<keyword evidence="3" id="KW-0285">Flavoprotein</keyword>
<dbReference type="AlphaFoldDB" id="A0A0C9Y8E9"/>
<dbReference type="STRING" id="1095629.A0A0C9Y8E9"/>
<dbReference type="PANTHER" id="PTHR48109:SF1">
    <property type="entry name" value="DIHYDROOROTATE DEHYDROGENASE (FUMARATE)"/>
    <property type="match status" value="1"/>
</dbReference>
<proteinExistence type="predicted"/>
<keyword evidence="10" id="KW-1185">Reference proteome</keyword>
<dbReference type="InterPro" id="IPR012135">
    <property type="entry name" value="Dihydroorotate_DH_1_2"/>
</dbReference>
<accession>A0A0C9Y8E9</accession>
<dbReference type="InterPro" id="IPR050074">
    <property type="entry name" value="DHO_dehydrogenase"/>
</dbReference>
<keyword evidence="6" id="KW-0560">Oxidoreductase</keyword>
<sequence>MVKVNNIEISPPIVNSSCAWSSDFQQLEGLYDSPYTGGVTTRTATACGFKEDDEHTVVFTRKTLSTLNSYGYSPHSLTTYLAWVESILLSRPSSSKPFIISITASQPNTLQSMVASIQAMRMKVGDRNGSRTSRVTIELNTSCPNIQNSSPSGYFFASLSPLLDVLAKEYAQDSTLTIGLKLPPFVFREQFLAVLDTLKRFTLTINHATASPFSFLTCTNTLGNSLMFPDQLEDHPLSPPAEIERVFGVPTALGGLAGDSLHALSLGNVYTFSQLLRAENCCEAGLGNLKIFGVGGVTSHEALLRMRRAGAEVVGCATLLGKEGLRAFEILAIAN</sequence>
<keyword evidence="5" id="KW-0665">Pyrimidine biosynthesis</keyword>
<comment type="cofactor">
    <cofactor evidence="1">
        <name>FMN</name>
        <dbReference type="ChEBI" id="CHEBI:58210"/>
    </cofactor>
</comment>
<dbReference type="Gene3D" id="2.30.26.10">
    <property type="entry name" value="Dihydroorotate Dehydrogenase A, chain A, domain 2"/>
    <property type="match status" value="1"/>
</dbReference>
<evidence type="ECO:0000256" key="6">
    <source>
        <dbReference type="ARBA" id="ARBA00023002"/>
    </source>
</evidence>
<evidence type="ECO:0000256" key="2">
    <source>
        <dbReference type="ARBA" id="ARBA00004725"/>
    </source>
</evidence>
<dbReference type="UniPathway" id="UPA00070"/>
<evidence type="ECO:0000259" key="8">
    <source>
        <dbReference type="Pfam" id="PF01180"/>
    </source>
</evidence>
<dbReference type="InterPro" id="IPR023359">
    <property type="entry name" value="Dihydro_DH_chainA_dom2"/>
</dbReference>
<dbReference type="HOGENOM" id="CLU_036010_0_0_1"/>
<gene>
    <name evidence="9" type="ORF">K443DRAFT_427063</name>
</gene>
<evidence type="ECO:0000313" key="9">
    <source>
        <dbReference type="EMBL" id="KIK04318.1"/>
    </source>
</evidence>
<evidence type="ECO:0000256" key="4">
    <source>
        <dbReference type="ARBA" id="ARBA00022643"/>
    </source>
</evidence>
<reference evidence="10" key="2">
    <citation type="submission" date="2015-01" db="EMBL/GenBank/DDBJ databases">
        <title>Evolutionary Origins and Diversification of the Mycorrhizal Mutualists.</title>
        <authorList>
            <consortium name="DOE Joint Genome Institute"/>
            <consortium name="Mycorrhizal Genomics Consortium"/>
            <person name="Kohler A."/>
            <person name="Kuo A."/>
            <person name="Nagy L.G."/>
            <person name="Floudas D."/>
            <person name="Copeland A."/>
            <person name="Barry K.W."/>
            <person name="Cichocki N."/>
            <person name="Veneault-Fourrey C."/>
            <person name="LaButti K."/>
            <person name="Lindquist E.A."/>
            <person name="Lipzen A."/>
            <person name="Lundell T."/>
            <person name="Morin E."/>
            <person name="Murat C."/>
            <person name="Riley R."/>
            <person name="Ohm R."/>
            <person name="Sun H."/>
            <person name="Tunlid A."/>
            <person name="Henrissat B."/>
            <person name="Grigoriev I.V."/>
            <person name="Hibbett D.S."/>
            <person name="Martin F."/>
        </authorList>
    </citation>
    <scope>NUCLEOTIDE SEQUENCE [LARGE SCALE GENOMIC DNA]</scope>
    <source>
        <strain evidence="10">LaAM-08-1</strain>
    </source>
</reference>
<feature type="domain" description="Dihydroorotate dehydrogenase catalytic" evidence="8">
    <location>
        <begin position="2"/>
        <end position="329"/>
    </location>
</feature>
<dbReference type="Proteomes" id="UP000054477">
    <property type="component" value="Unassembled WGS sequence"/>
</dbReference>
<dbReference type="Gene3D" id="3.20.20.70">
    <property type="entry name" value="Aldolase class I"/>
    <property type="match status" value="1"/>
</dbReference>
<dbReference type="OrthoDB" id="14784at2759"/>
<evidence type="ECO:0000313" key="10">
    <source>
        <dbReference type="Proteomes" id="UP000054477"/>
    </source>
</evidence>
<dbReference type="GO" id="GO:0004152">
    <property type="term" value="F:dihydroorotate dehydrogenase activity"/>
    <property type="evidence" value="ECO:0007669"/>
    <property type="project" value="InterPro"/>
</dbReference>
<comment type="pathway">
    <text evidence="2">Pyrimidine metabolism; UMP biosynthesis via de novo pathway.</text>
</comment>
<dbReference type="PIRSF" id="PIRSF000164">
    <property type="entry name" value="DHO_oxidase"/>
    <property type="match status" value="1"/>
</dbReference>
<dbReference type="SUPFAM" id="SSF51395">
    <property type="entry name" value="FMN-linked oxidoreductases"/>
    <property type="match status" value="1"/>
</dbReference>
<keyword evidence="4" id="KW-0288">FMN</keyword>
<dbReference type="GO" id="GO:0044205">
    <property type="term" value="P:'de novo' UMP biosynthetic process"/>
    <property type="evidence" value="ECO:0007669"/>
    <property type="project" value="UniProtKB-UniPathway"/>
</dbReference>
<dbReference type="GO" id="GO:0005737">
    <property type="term" value="C:cytoplasm"/>
    <property type="evidence" value="ECO:0007669"/>
    <property type="project" value="InterPro"/>
</dbReference>
<dbReference type="GO" id="GO:0006207">
    <property type="term" value="P:'de novo' pyrimidine nucleobase biosynthetic process"/>
    <property type="evidence" value="ECO:0007669"/>
    <property type="project" value="TreeGrafter"/>
</dbReference>
<dbReference type="Pfam" id="PF01180">
    <property type="entry name" value="DHO_dh"/>
    <property type="match status" value="1"/>
</dbReference>
<organism evidence="9 10">
    <name type="scientific">Laccaria amethystina LaAM-08-1</name>
    <dbReference type="NCBI Taxonomy" id="1095629"/>
    <lineage>
        <taxon>Eukaryota</taxon>
        <taxon>Fungi</taxon>
        <taxon>Dikarya</taxon>
        <taxon>Basidiomycota</taxon>
        <taxon>Agaricomycotina</taxon>
        <taxon>Agaricomycetes</taxon>
        <taxon>Agaricomycetidae</taxon>
        <taxon>Agaricales</taxon>
        <taxon>Agaricineae</taxon>
        <taxon>Hydnangiaceae</taxon>
        <taxon>Laccaria</taxon>
    </lineage>
</organism>
<evidence type="ECO:0000256" key="7">
    <source>
        <dbReference type="ARBA" id="ARBA00031623"/>
    </source>
</evidence>
<reference evidence="9 10" key="1">
    <citation type="submission" date="2014-04" db="EMBL/GenBank/DDBJ databases">
        <authorList>
            <consortium name="DOE Joint Genome Institute"/>
            <person name="Kuo A."/>
            <person name="Kohler A."/>
            <person name="Nagy L.G."/>
            <person name="Floudas D."/>
            <person name="Copeland A."/>
            <person name="Barry K.W."/>
            <person name="Cichocki N."/>
            <person name="Veneault-Fourrey C."/>
            <person name="LaButti K."/>
            <person name="Lindquist E.A."/>
            <person name="Lipzen A."/>
            <person name="Lundell T."/>
            <person name="Morin E."/>
            <person name="Murat C."/>
            <person name="Sun H."/>
            <person name="Tunlid A."/>
            <person name="Henrissat B."/>
            <person name="Grigoriev I.V."/>
            <person name="Hibbett D.S."/>
            <person name="Martin F."/>
            <person name="Nordberg H.P."/>
            <person name="Cantor M.N."/>
            <person name="Hua S.X."/>
        </authorList>
    </citation>
    <scope>NUCLEOTIDE SEQUENCE [LARGE SCALE GENOMIC DNA]</scope>
    <source>
        <strain evidence="9 10">LaAM-08-1</strain>
    </source>
</reference>
<evidence type="ECO:0000256" key="3">
    <source>
        <dbReference type="ARBA" id="ARBA00022630"/>
    </source>
</evidence>
<evidence type="ECO:0000256" key="1">
    <source>
        <dbReference type="ARBA" id="ARBA00001917"/>
    </source>
</evidence>